<dbReference type="GO" id="GO:0006508">
    <property type="term" value="P:proteolysis"/>
    <property type="evidence" value="ECO:0007669"/>
    <property type="project" value="UniProtKB-KW"/>
</dbReference>
<evidence type="ECO:0000256" key="3">
    <source>
        <dbReference type="ARBA" id="ARBA00022729"/>
    </source>
</evidence>
<dbReference type="Gene3D" id="3.40.50.1820">
    <property type="entry name" value="alpha/beta hydrolase"/>
    <property type="match status" value="1"/>
</dbReference>
<dbReference type="Gene3D" id="1.20.120.980">
    <property type="entry name" value="Serine carboxypeptidase S28, SKS domain"/>
    <property type="match status" value="1"/>
</dbReference>
<evidence type="ECO:0000256" key="4">
    <source>
        <dbReference type="ARBA" id="ARBA00022801"/>
    </source>
</evidence>
<dbReference type="InterPro" id="IPR008758">
    <property type="entry name" value="Peptidase_S28"/>
</dbReference>
<proteinExistence type="inferred from homology"/>
<keyword evidence="6" id="KW-0121">Carboxypeptidase</keyword>
<sequence length="467" mass="53821">MKLILIFSIGSFDHLNKNRPKSSPSDFMTFKQRLDHFSFGQNMLKTFDQRYCINENFINDQKPVDTAIIEIGGEGPLRKAPGGDKDNYDVLGEIAIKYNAVIFQLEHRFYGESQPFYNDSKTDFLKSENLQYLSSRHAIADLVNFVSTIDKEYCVKNGQKWIPGKPCLRWMIVGGSYAGAVSAWITQQHQSLFAASISSSGVVDAHFELPEFDTHTLEAAGTPCAQVYLEAMHHIEQVTESGDDQYLKLFKAEGAVHADFYYFLADTSLMVFQYGDHKAMCQEKLIPAWRNNDDYITIFADYLNTKYVYGKYDRKDLSRVNNKELSFRQWWYQTCTEVAYFQPAPKMNSIRSQQVTTDWHLEICKVAFGLELGDPTERTNNYYGNYDVYGHDTFFANFWQDVWQIVGITSAQKNVPAENIGYIADRDCGHCVDLHAYKETDPKGLQEVRQKEVAFVSKRFDEWALRK</sequence>
<evidence type="ECO:0000256" key="5">
    <source>
        <dbReference type="ARBA" id="ARBA00023180"/>
    </source>
</evidence>
<keyword evidence="4" id="KW-0378">Hydrolase</keyword>
<evidence type="ECO:0000256" key="1">
    <source>
        <dbReference type="ARBA" id="ARBA00011079"/>
    </source>
</evidence>
<protein>
    <submittedName>
        <fullName evidence="6">Serine carboxypeptidase</fullName>
    </submittedName>
</protein>
<dbReference type="GO" id="GO:0070008">
    <property type="term" value="F:serine-type exopeptidase activity"/>
    <property type="evidence" value="ECO:0007669"/>
    <property type="project" value="InterPro"/>
</dbReference>
<gene>
    <name evidence="6" type="ORF">TPC1_11124</name>
</gene>
<evidence type="ECO:0000256" key="2">
    <source>
        <dbReference type="ARBA" id="ARBA00022670"/>
    </source>
</evidence>
<dbReference type="InterPro" id="IPR042269">
    <property type="entry name" value="Ser_carbopepase_S28_SKS"/>
</dbReference>
<name>A0A146KH24_9EUKA</name>
<evidence type="ECO:0000313" key="6">
    <source>
        <dbReference type="EMBL" id="JAP95767.1"/>
    </source>
</evidence>
<accession>A0A146KH24</accession>
<dbReference type="PANTHER" id="PTHR11010">
    <property type="entry name" value="PROTEASE S28 PRO-X CARBOXYPEPTIDASE-RELATED"/>
    <property type="match status" value="1"/>
</dbReference>
<dbReference type="AlphaFoldDB" id="A0A146KH24"/>
<comment type="similarity">
    <text evidence="1">Belongs to the peptidase S28 family.</text>
</comment>
<dbReference type="EMBL" id="GDID01000839">
    <property type="protein sequence ID" value="JAP95767.1"/>
    <property type="molecule type" value="Transcribed_RNA"/>
</dbReference>
<dbReference type="InterPro" id="IPR029058">
    <property type="entry name" value="AB_hydrolase_fold"/>
</dbReference>
<dbReference type="GO" id="GO:0004180">
    <property type="term" value="F:carboxypeptidase activity"/>
    <property type="evidence" value="ECO:0007669"/>
    <property type="project" value="UniProtKB-KW"/>
</dbReference>
<reference evidence="6" key="1">
    <citation type="submission" date="2015-07" db="EMBL/GenBank/DDBJ databases">
        <title>Adaptation to a free-living lifestyle via gene acquisitions in the diplomonad Trepomonas sp. PC1.</title>
        <authorList>
            <person name="Xu F."/>
            <person name="Jerlstrom-Hultqvist J."/>
            <person name="Kolisko M."/>
            <person name="Simpson A.G.B."/>
            <person name="Roger A.J."/>
            <person name="Svard S.G."/>
            <person name="Andersson J.O."/>
        </authorList>
    </citation>
    <scope>NUCLEOTIDE SEQUENCE</scope>
    <source>
        <strain evidence="6">PC1</strain>
    </source>
</reference>
<dbReference type="PANTHER" id="PTHR11010:SF11">
    <property type="entry name" value="THYMUS-SPECIFIC SERINE PROTEASE"/>
    <property type="match status" value="1"/>
</dbReference>
<keyword evidence="3" id="KW-0732">Signal</keyword>
<dbReference type="GO" id="GO:0008239">
    <property type="term" value="F:dipeptidyl-peptidase activity"/>
    <property type="evidence" value="ECO:0007669"/>
    <property type="project" value="TreeGrafter"/>
</dbReference>
<organism evidence="6">
    <name type="scientific">Trepomonas sp. PC1</name>
    <dbReference type="NCBI Taxonomy" id="1076344"/>
    <lineage>
        <taxon>Eukaryota</taxon>
        <taxon>Metamonada</taxon>
        <taxon>Diplomonadida</taxon>
        <taxon>Hexamitidae</taxon>
        <taxon>Hexamitinae</taxon>
        <taxon>Trepomonas</taxon>
    </lineage>
</organism>
<keyword evidence="5" id="KW-0325">Glycoprotein</keyword>
<dbReference type="SUPFAM" id="SSF53474">
    <property type="entry name" value="alpha/beta-Hydrolases"/>
    <property type="match status" value="1"/>
</dbReference>
<keyword evidence="2" id="KW-0645">Protease</keyword>
<dbReference type="Pfam" id="PF05577">
    <property type="entry name" value="Peptidase_S28"/>
    <property type="match status" value="1"/>
</dbReference>